<evidence type="ECO:0000313" key="2">
    <source>
        <dbReference type="EMBL" id="SDU99821.1"/>
    </source>
</evidence>
<organism evidence="2 3">
    <name type="scientific">Microlunatus sagamiharensis</name>
    <dbReference type="NCBI Taxonomy" id="546874"/>
    <lineage>
        <taxon>Bacteria</taxon>
        <taxon>Bacillati</taxon>
        <taxon>Actinomycetota</taxon>
        <taxon>Actinomycetes</taxon>
        <taxon>Propionibacteriales</taxon>
        <taxon>Propionibacteriaceae</taxon>
        <taxon>Microlunatus</taxon>
    </lineage>
</organism>
<dbReference type="Proteomes" id="UP000198825">
    <property type="component" value="Chromosome I"/>
</dbReference>
<evidence type="ECO:0000313" key="3">
    <source>
        <dbReference type="Proteomes" id="UP000198825"/>
    </source>
</evidence>
<accession>A0A1H2N3U4</accession>
<dbReference type="RefSeq" id="WP_091076480.1">
    <property type="nucleotide sequence ID" value="NZ_LT629799.1"/>
</dbReference>
<feature type="region of interest" description="Disordered" evidence="1">
    <location>
        <begin position="1"/>
        <end position="76"/>
    </location>
</feature>
<keyword evidence="3" id="KW-1185">Reference proteome</keyword>
<dbReference type="EMBL" id="LT629799">
    <property type="protein sequence ID" value="SDU99821.1"/>
    <property type="molecule type" value="Genomic_DNA"/>
</dbReference>
<evidence type="ECO:0000256" key="1">
    <source>
        <dbReference type="SAM" id="MobiDB-lite"/>
    </source>
</evidence>
<feature type="compositionally biased region" description="Basic and acidic residues" evidence="1">
    <location>
        <begin position="30"/>
        <end position="41"/>
    </location>
</feature>
<gene>
    <name evidence="2" type="ORF">SAMN04488544_3219</name>
</gene>
<proteinExistence type="predicted"/>
<dbReference type="AlphaFoldDB" id="A0A1H2N3U4"/>
<feature type="compositionally biased region" description="Basic and acidic residues" evidence="1">
    <location>
        <begin position="52"/>
        <end position="62"/>
    </location>
</feature>
<feature type="compositionally biased region" description="Low complexity" evidence="1">
    <location>
        <begin position="19"/>
        <end position="29"/>
    </location>
</feature>
<sequence length="76" mass="7592">MSDPTTPDGETRTDPQTPAGAADDGGAALERAEEAIDDARDAGASVAANDDITARDADKAGEYSETPDGQSGAPLT</sequence>
<protein>
    <submittedName>
        <fullName evidence="2">Uncharacterized protein</fullName>
    </submittedName>
</protein>
<reference evidence="3" key="1">
    <citation type="submission" date="2016-10" db="EMBL/GenBank/DDBJ databases">
        <authorList>
            <person name="Varghese N."/>
            <person name="Submissions S."/>
        </authorList>
    </citation>
    <scope>NUCLEOTIDE SEQUENCE [LARGE SCALE GENOMIC DNA]</scope>
    <source>
        <strain evidence="3">DSM 21743</strain>
    </source>
</reference>
<name>A0A1H2N3U4_9ACTN</name>